<evidence type="ECO:0000256" key="1">
    <source>
        <dbReference type="ARBA" id="ARBA00012104"/>
    </source>
</evidence>
<gene>
    <name evidence="7" type="ORF">SAMN04488056_111130</name>
</gene>
<evidence type="ECO:0000256" key="4">
    <source>
        <dbReference type="ARBA" id="ARBA00022777"/>
    </source>
</evidence>
<dbReference type="SUPFAM" id="SSF53613">
    <property type="entry name" value="Ribokinase-like"/>
    <property type="match status" value="1"/>
</dbReference>
<evidence type="ECO:0000313" key="7">
    <source>
        <dbReference type="EMBL" id="SFO71560.1"/>
    </source>
</evidence>
<dbReference type="GO" id="GO:0009443">
    <property type="term" value="P:pyridoxal 5'-phosphate salvage"/>
    <property type="evidence" value="ECO:0007669"/>
    <property type="project" value="InterPro"/>
</dbReference>
<dbReference type="Gene3D" id="3.40.1190.20">
    <property type="match status" value="1"/>
</dbReference>
<keyword evidence="8" id="KW-1185">Reference proteome</keyword>
<dbReference type="EC" id="2.7.1.35" evidence="1"/>
<dbReference type="CDD" id="cd01173">
    <property type="entry name" value="pyridoxal_pyridoxamine_kinase"/>
    <property type="match status" value="1"/>
</dbReference>
<dbReference type="InterPro" id="IPR004625">
    <property type="entry name" value="PyrdxlKinase"/>
</dbReference>
<dbReference type="InterPro" id="IPR013749">
    <property type="entry name" value="PM/HMP-P_kinase-1"/>
</dbReference>
<keyword evidence="4 7" id="KW-0418">Kinase</keyword>
<keyword evidence="2" id="KW-0808">Transferase</keyword>
<dbReference type="RefSeq" id="WP_244544760.1">
    <property type="nucleotide sequence ID" value="NZ_FOVR01000011.1"/>
</dbReference>
<reference evidence="7 8" key="1">
    <citation type="submission" date="2016-10" db="EMBL/GenBank/DDBJ databases">
        <authorList>
            <person name="de Groot N.N."/>
        </authorList>
    </citation>
    <scope>NUCLEOTIDE SEQUENCE [LARGE SCALE GENOMIC DNA]</scope>
    <source>
        <strain evidence="7 8">CGMCC 1.9157</strain>
    </source>
</reference>
<dbReference type="InterPro" id="IPR029056">
    <property type="entry name" value="Ribokinase-like"/>
</dbReference>
<dbReference type="AlphaFoldDB" id="A0A1I5JFU5"/>
<evidence type="ECO:0000313" key="8">
    <source>
        <dbReference type="Proteomes" id="UP000199236"/>
    </source>
</evidence>
<organism evidence="7 8">
    <name type="scientific">Cohaesibacter marisflavi</name>
    <dbReference type="NCBI Taxonomy" id="655353"/>
    <lineage>
        <taxon>Bacteria</taxon>
        <taxon>Pseudomonadati</taxon>
        <taxon>Pseudomonadota</taxon>
        <taxon>Alphaproteobacteria</taxon>
        <taxon>Hyphomicrobiales</taxon>
        <taxon>Cohaesibacteraceae</taxon>
    </lineage>
</organism>
<dbReference type="PANTHER" id="PTHR10534">
    <property type="entry name" value="PYRIDOXAL KINASE"/>
    <property type="match status" value="1"/>
</dbReference>
<dbReference type="GO" id="GO:0008478">
    <property type="term" value="F:pyridoxal kinase activity"/>
    <property type="evidence" value="ECO:0007669"/>
    <property type="project" value="UniProtKB-EC"/>
</dbReference>
<evidence type="ECO:0000256" key="5">
    <source>
        <dbReference type="ARBA" id="ARBA00022840"/>
    </source>
</evidence>
<accession>A0A1I5JFU5</accession>
<dbReference type="STRING" id="655353.SAMN04488056_111130"/>
<keyword evidence="3" id="KW-0547">Nucleotide-binding</keyword>
<dbReference type="GO" id="GO:0005829">
    <property type="term" value="C:cytosol"/>
    <property type="evidence" value="ECO:0007669"/>
    <property type="project" value="TreeGrafter"/>
</dbReference>
<dbReference type="NCBIfam" id="TIGR00687">
    <property type="entry name" value="pyridox_kin"/>
    <property type="match status" value="1"/>
</dbReference>
<sequence length="320" mass="34652">MTDLMAQTGNPNARDAPFVAKPVIVISSHVMAGAVGNRAAAFTLERLGFPVWEVPTVILPWHPGHGPGTVQKIDPNLFAKSLEDLSRHPDFASVSAIYSGYLGSFEQVAAIATLVDKYKQANPEGLYFCDPVVGDKGGLYMAEPIAVAIRDELIPRADIISPNRFELNWLTNTAEENNVGLIEQAEKLGRKTTLITSAFALMRNSIANLLIQQGTAEKQPLPIMCEHPAIPNPQNGTGDMMASLFLGHKLAGASDEMALKKASSGVLEVVTRSANLGYRDLEVARFADRFHSPMAMVNMRQIGAGPKLTTVRRAPKKPKQ</sequence>
<dbReference type="PANTHER" id="PTHR10534:SF2">
    <property type="entry name" value="PYRIDOXAL KINASE"/>
    <property type="match status" value="1"/>
</dbReference>
<dbReference type="GO" id="GO:0005524">
    <property type="term" value="F:ATP binding"/>
    <property type="evidence" value="ECO:0007669"/>
    <property type="project" value="UniProtKB-KW"/>
</dbReference>
<dbReference type="EMBL" id="FOVR01000011">
    <property type="protein sequence ID" value="SFO71560.1"/>
    <property type="molecule type" value="Genomic_DNA"/>
</dbReference>
<evidence type="ECO:0000256" key="3">
    <source>
        <dbReference type="ARBA" id="ARBA00022741"/>
    </source>
</evidence>
<evidence type="ECO:0000256" key="2">
    <source>
        <dbReference type="ARBA" id="ARBA00022679"/>
    </source>
</evidence>
<name>A0A1I5JFU5_9HYPH</name>
<feature type="domain" description="Pyridoxamine kinase/Phosphomethylpyrimidine kinase" evidence="6">
    <location>
        <begin position="69"/>
        <end position="279"/>
    </location>
</feature>
<protein>
    <recommendedName>
        <fullName evidence="1">pyridoxal kinase</fullName>
        <ecNumber evidence="1">2.7.1.35</ecNumber>
    </recommendedName>
</protein>
<proteinExistence type="predicted"/>
<keyword evidence="5" id="KW-0067">ATP-binding</keyword>
<evidence type="ECO:0000259" key="6">
    <source>
        <dbReference type="Pfam" id="PF08543"/>
    </source>
</evidence>
<dbReference type="Proteomes" id="UP000199236">
    <property type="component" value="Unassembled WGS sequence"/>
</dbReference>
<dbReference type="Pfam" id="PF08543">
    <property type="entry name" value="Phos_pyr_kin"/>
    <property type="match status" value="1"/>
</dbReference>